<feature type="transmembrane region" description="Helical" evidence="2">
    <location>
        <begin position="147"/>
        <end position="165"/>
    </location>
</feature>
<name>A0AAV3FNI3_BIFLL</name>
<dbReference type="PANTHER" id="PTHR23530">
    <property type="entry name" value="TRANSPORT PROTEIN-RELATED"/>
    <property type="match status" value="1"/>
</dbReference>
<dbReference type="SUPFAM" id="SSF103473">
    <property type="entry name" value="MFS general substrate transporter"/>
    <property type="match status" value="1"/>
</dbReference>
<keyword evidence="2" id="KW-0812">Transmembrane</keyword>
<dbReference type="PANTHER" id="PTHR23530:SF1">
    <property type="entry name" value="PERMEASE, MAJOR FACILITATOR SUPERFAMILY-RELATED"/>
    <property type="match status" value="1"/>
</dbReference>
<dbReference type="GO" id="GO:0022857">
    <property type="term" value="F:transmembrane transporter activity"/>
    <property type="evidence" value="ECO:0007669"/>
    <property type="project" value="InterPro"/>
</dbReference>
<dbReference type="Gene3D" id="1.20.1250.20">
    <property type="entry name" value="MFS general substrate transporter like domains"/>
    <property type="match status" value="1"/>
</dbReference>
<dbReference type="EMBL" id="AJTJ01000013">
    <property type="protein sequence ID" value="EIJ27807.1"/>
    <property type="molecule type" value="Genomic_DNA"/>
</dbReference>
<accession>A0AAV3FNI3</accession>
<evidence type="ECO:0000256" key="1">
    <source>
        <dbReference type="SAM" id="MobiDB-lite"/>
    </source>
</evidence>
<feature type="transmembrane region" description="Helical" evidence="2">
    <location>
        <begin position="84"/>
        <end position="102"/>
    </location>
</feature>
<dbReference type="InterPro" id="IPR053160">
    <property type="entry name" value="MFS_DHA3_Transporter"/>
</dbReference>
<keyword evidence="2" id="KW-0472">Membrane</keyword>
<sequence length="356" mass="39204">MVPDVFSVYYMVAYHDVGLSVLLISIVNVVFDVSESASELPTSVLFDRWSRERTLIIGVLCRVAGFILMLFWSANFAVLCLANVLAGIGAAVESGAASSLYIEYTRKHDPSLGMKTLVSRLSAMIGVCTICGGAVGAVLFLLDSQLIWLGATVFYVLAIIPLLGLMRAGSRTKAAATDGSGTTERQAEASVESDGSAEPGESGTSLTVLDHVRQTVAAAAVLLRKPEIWNMVVFNLGTLSVLTFWQLLLMGHQTGVWWQFAGLVFTVLRSFDRHCLEHGAVRLERGVVERWIAHRIDANPGGCRSWFSYIRDFGRWMRLAHDPDAYVLSDQWKAGSPRPTPYCVLSSWSRPFRRFF</sequence>
<gene>
    <name evidence="3" type="ORF">HMPREF1315_0675</name>
</gene>
<feature type="region of interest" description="Disordered" evidence="1">
    <location>
        <begin position="175"/>
        <end position="204"/>
    </location>
</feature>
<proteinExistence type="predicted"/>
<dbReference type="InterPro" id="IPR036259">
    <property type="entry name" value="MFS_trans_sf"/>
</dbReference>
<dbReference type="InterPro" id="IPR011701">
    <property type="entry name" value="MFS"/>
</dbReference>
<evidence type="ECO:0000313" key="3">
    <source>
        <dbReference type="EMBL" id="EIJ27807.1"/>
    </source>
</evidence>
<dbReference type="AlphaFoldDB" id="A0AAV3FNI3"/>
<feature type="transmembrane region" description="Helical" evidence="2">
    <location>
        <begin position="54"/>
        <end position="72"/>
    </location>
</feature>
<organism evidence="3 4">
    <name type="scientific">Bifidobacterium longum subsp. longum 2-2B</name>
    <dbReference type="NCBI Taxonomy" id="1161745"/>
    <lineage>
        <taxon>Bacteria</taxon>
        <taxon>Bacillati</taxon>
        <taxon>Actinomycetota</taxon>
        <taxon>Actinomycetes</taxon>
        <taxon>Bifidobacteriales</taxon>
        <taxon>Bifidobacteriaceae</taxon>
        <taxon>Bifidobacterium</taxon>
    </lineage>
</organism>
<evidence type="ECO:0000256" key="2">
    <source>
        <dbReference type="SAM" id="Phobius"/>
    </source>
</evidence>
<comment type="caution">
    <text evidence="3">The sequence shown here is derived from an EMBL/GenBank/DDBJ whole genome shotgun (WGS) entry which is preliminary data.</text>
</comment>
<feature type="transmembrane region" description="Helical" evidence="2">
    <location>
        <begin position="12"/>
        <end position="33"/>
    </location>
</feature>
<reference evidence="3 4" key="1">
    <citation type="journal article" date="2013" name="Genome Announc.">
        <title>Draft Genome Sequences of Two Pairs of Human Intestinal Bifidobacterium longum subsp. longum Strains, 44B and 1-6B and 35B and 2-2B, Consecutively Isolated from Two Children after a 5-Year Time Period.</title>
        <authorList>
            <person name="Shkoporov A.N."/>
            <person name="Efimov B.A."/>
            <person name="Khokhlova E.V."/>
            <person name="Chaplin A.V."/>
            <person name="Kafarskaya L.I."/>
            <person name="Durkin A.S."/>
            <person name="McCorrison J."/>
            <person name="Torralba M."/>
            <person name="Gillis M."/>
            <person name="Sutton G."/>
            <person name="Weibel D.B."/>
            <person name="Nelson K.E."/>
            <person name="Smeianov V.V."/>
        </authorList>
    </citation>
    <scope>NUCLEOTIDE SEQUENCE [LARGE SCALE GENOMIC DNA]</scope>
    <source>
        <strain evidence="3 4">2-2B</strain>
    </source>
</reference>
<keyword evidence="2" id="KW-1133">Transmembrane helix</keyword>
<feature type="transmembrane region" description="Helical" evidence="2">
    <location>
        <begin position="228"/>
        <end position="249"/>
    </location>
</feature>
<feature type="transmembrane region" description="Helical" evidence="2">
    <location>
        <begin position="123"/>
        <end position="141"/>
    </location>
</feature>
<evidence type="ECO:0000313" key="4">
    <source>
        <dbReference type="Proteomes" id="UP000005929"/>
    </source>
</evidence>
<protein>
    <submittedName>
        <fullName evidence="3">Transporter, major facilitator domain protein</fullName>
    </submittedName>
</protein>
<dbReference type="Proteomes" id="UP000005929">
    <property type="component" value="Unassembled WGS sequence"/>
</dbReference>
<dbReference type="Pfam" id="PF07690">
    <property type="entry name" value="MFS_1"/>
    <property type="match status" value="1"/>
</dbReference>